<protein>
    <submittedName>
        <fullName evidence="4">Histidinol-phosphatase</fullName>
    </submittedName>
</protein>
<keyword evidence="1" id="KW-0479">Metal-binding</keyword>
<dbReference type="Gene3D" id="3.40.190.80">
    <property type="match status" value="1"/>
</dbReference>
<dbReference type="InterPro" id="IPR020583">
    <property type="entry name" value="Inositol_monoP_metal-BS"/>
</dbReference>
<evidence type="ECO:0000256" key="2">
    <source>
        <dbReference type="ARBA" id="ARBA00022801"/>
    </source>
</evidence>
<dbReference type="PRINTS" id="PR00377">
    <property type="entry name" value="IMPHPHTASES"/>
</dbReference>
<accession>A0ABM7X316</accession>
<evidence type="ECO:0000313" key="4">
    <source>
        <dbReference type="EMBL" id="BDG06199.1"/>
    </source>
</evidence>
<proteinExistence type="predicted"/>
<evidence type="ECO:0000256" key="3">
    <source>
        <dbReference type="ARBA" id="ARBA00022842"/>
    </source>
</evidence>
<reference evidence="5" key="1">
    <citation type="journal article" date="2022" name="Int. J. Syst. Evol. Microbiol.">
        <title>Anaeromyxobacter oryzae sp. nov., Anaeromyxobacter diazotrophicus sp. nov. and Anaeromyxobacter paludicola sp. nov., isolated from paddy soils.</title>
        <authorList>
            <person name="Itoh H."/>
            <person name="Xu Z."/>
            <person name="Mise K."/>
            <person name="Masuda Y."/>
            <person name="Ushijima N."/>
            <person name="Hayakawa C."/>
            <person name="Shiratori Y."/>
            <person name="Senoo K."/>
        </authorList>
    </citation>
    <scope>NUCLEOTIDE SEQUENCE [LARGE SCALE GENOMIC DNA]</scope>
    <source>
        <strain evidence="5">Red232</strain>
    </source>
</reference>
<dbReference type="Proteomes" id="UP001162891">
    <property type="component" value="Chromosome"/>
</dbReference>
<dbReference type="PROSITE" id="PS00629">
    <property type="entry name" value="IMP_1"/>
    <property type="match status" value="1"/>
</dbReference>
<dbReference type="InterPro" id="IPR000760">
    <property type="entry name" value="Inositol_monophosphatase-like"/>
</dbReference>
<gene>
    <name evidence="4" type="ORF">AMOR_51950</name>
</gene>
<keyword evidence="2" id="KW-0378">Hydrolase</keyword>
<dbReference type="SUPFAM" id="SSF56655">
    <property type="entry name" value="Carbohydrate phosphatase"/>
    <property type="match status" value="1"/>
</dbReference>
<dbReference type="PANTHER" id="PTHR20854:SF4">
    <property type="entry name" value="INOSITOL-1-MONOPHOSPHATASE-RELATED"/>
    <property type="match status" value="1"/>
</dbReference>
<name>A0ABM7X316_9BACT</name>
<evidence type="ECO:0000313" key="5">
    <source>
        <dbReference type="Proteomes" id="UP001162891"/>
    </source>
</evidence>
<keyword evidence="3" id="KW-0460">Magnesium</keyword>
<dbReference type="Pfam" id="PF00459">
    <property type="entry name" value="Inositol_P"/>
    <property type="match status" value="1"/>
</dbReference>
<evidence type="ECO:0000256" key="1">
    <source>
        <dbReference type="ARBA" id="ARBA00022723"/>
    </source>
</evidence>
<organism evidence="4 5">
    <name type="scientific">Anaeromyxobacter oryzae</name>
    <dbReference type="NCBI Taxonomy" id="2918170"/>
    <lineage>
        <taxon>Bacteria</taxon>
        <taxon>Pseudomonadati</taxon>
        <taxon>Myxococcota</taxon>
        <taxon>Myxococcia</taxon>
        <taxon>Myxococcales</taxon>
        <taxon>Cystobacterineae</taxon>
        <taxon>Anaeromyxobacteraceae</taxon>
        <taxon>Anaeromyxobacter</taxon>
    </lineage>
</organism>
<dbReference type="Gene3D" id="3.30.540.10">
    <property type="entry name" value="Fructose-1,6-Bisphosphatase, subunit A, domain 1"/>
    <property type="match status" value="1"/>
</dbReference>
<sequence length="268" mass="28341">MLPAMPDLDLLKAMDTARRAAESATAASLAHFRRGVRVEVKPDRTPVTQADRDAEAAVHAVIREAFPDHGFLGEETGAHAGGAASRTRWIVDPIDGTKGFTRGRAFWGPLVACEHEGRIVAGAMALPVLGEVYWAARGLGCWLRTGDAAPLRCQVSGIAAWEDATLSLGEPHVLFRKPMLERVAALAIGAQTARCYGDLAGCALVLRGQAEAWVEAGVQLWDLGPIPVLVEEAGGTFTDLDGKPTLESGSCVASNGKVHAHVLRALRG</sequence>
<dbReference type="PANTHER" id="PTHR20854">
    <property type="entry name" value="INOSITOL MONOPHOSPHATASE"/>
    <property type="match status" value="1"/>
</dbReference>
<dbReference type="EMBL" id="AP025591">
    <property type="protein sequence ID" value="BDG06199.1"/>
    <property type="molecule type" value="Genomic_DNA"/>
</dbReference>
<keyword evidence="5" id="KW-1185">Reference proteome</keyword>